<proteinExistence type="predicted"/>
<accession>A0A4V3WUQ9</accession>
<dbReference type="RefSeq" id="WP_136434873.1">
    <property type="nucleotide sequence ID" value="NZ_SSTJ01000010.1"/>
</dbReference>
<feature type="coiled-coil region" evidence="1">
    <location>
        <begin position="178"/>
        <end position="214"/>
    </location>
</feature>
<sequence>MMATLEELMAEDGYLPQGIEVNATTRSVTVPASVGTVAIAQDKNVRTLAIKVPRECFGVDLAPYDFTVNYKRGDGIEGSQPVDVSEDEGHLDVLWKVCPHAVQEPGTVQFQLCATEHAADGLTVVNEWHSGIAEFDVGDVLEHSDVFEDETYLDWAHKVIADCEAATAGAHEAVGMIDAKLEEACAAAEEEIAAAEEERAIAELGRAEAEAQRAAQFADMEQRSRGWLRYICQPGEYDPDTRQPIIAEPHAGTMYFVPSAIPTEQSMYQEWIWVSGDERWESFGEVELSITPASPDQLAAVLDGTDGGEGGGEVVNLTGWRSVVPRLKAMFAGIVHKHSGADLTDGTVTAAKLASGAVTQAKIADGSVSLAKCDTALRDSVSRAGATSSTVQWARLGNIVVISGRCVVTTASTVTVLTLPVGSRPAVHAEAPTVTGGYAGANVDGTVVVTAKPGNNFFALCFPAA</sequence>
<evidence type="ECO:0008006" key="4">
    <source>
        <dbReference type="Google" id="ProtNLM"/>
    </source>
</evidence>
<dbReference type="AlphaFoldDB" id="A0A4V3WUQ9"/>
<organism evidence="2 3">
    <name type="scientific">Adlercreutzia caecimuris</name>
    <dbReference type="NCBI Taxonomy" id="671266"/>
    <lineage>
        <taxon>Bacteria</taxon>
        <taxon>Bacillati</taxon>
        <taxon>Actinomycetota</taxon>
        <taxon>Coriobacteriia</taxon>
        <taxon>Eggerthellales</taxon>
        <taxon>Eggerthellaceae</taxon>
        <taxon>Adlercreutzia</taxon>
    </lineage>
</organism>
<protein>
    <recommendedName>
        <fullName evidence="4">DUF2479 domain-containing protein</fullName>
    </recommendedName>
</protein>
<name>A0A4V3WUQ9_9ACTN</name>
<reference evidence="2 3" key="1">
    <citation type="submission" date="2019-04" db="EMBL/GenBank/DDBJ databases">
        <title>Microbes associate with the intestines of laboratory mice.</title>
        <authorList>
            <person name="Navarre W."/>
            <person name="Wong E."/>
            <person name="Huang K.C."/>
            <person name="Tropini C."/>
            <person name="Ng K."/>
            <person name="Yu B."/>
        </authorList>
    </citation>
    <scope>NUCLEOTIDE SEQUENCE [LARGE SCALE GENOMIC DNA]</scope>
    <source>
        <strain evidence="2 3">NM80_B27</strain>
    </source>
</reference>
<evidence type="ECO:0000256" key="1">
    <source>
        <dbReference type="SAM" id="Coils"/>
    </source>
</evidence>
<keyword evidence="1" id="KW-0175">Coiled coil</keyword>
<evidence type="ECO:0000313" key="2">
    <source>
        <dbReference type="EMBL" id="THG36827.1"/>
    </source>
</evidence>
<evidence type="ECO:0000313" key="3">
    <source>
        <dbReference type="Proteomes" id="UP000308978"/>
    </source>
</evidence>
<dbReference type="Proteomes" id="UP000308978">
    <property type="component" value="Unassembled WGS sequence"/>
</dbReference>
<comment type="caution">
    <text evidence="2">The sequence shown here is derived from an EMBL/GenBank/DDBJ whole genome shotgun (WGS) entry which is preliminary data.</text>
</comment>
<dbReference type="EMBL" id="SSTJ01000010">
    <property type="protein sequence ID" value="THG36827.1"/>
    <property type="molecule type" value="Genomic_DNA"/>
</dbReference>
<gene>
    <name evidence="2" type="ORF">E5986_07970</name>
</gene>